<organism evidence="1 2">
    <name type="scientific">Myripristis murdjan</name>
    <name type="common">pinecone soldierfish</name>
    <dbReference type="NCBI Taxonomy" id="586833"/>
    <lineage>
        <taxon>Eukaryota</taxon>
        <taxon>Metazoa</taxon>
        <taxon>Chordata</taxon>
        <taxon>Craniata</taxon>
        <taxon>Vertebrata</taxon>
        <taxon>Euteleostomi</taxon>
        <taxon>Actinopterygii</taxon>
        <taxon>Neopterygii</taxon>
        <taxon>Teleostei</taxon>
        <taxon>Neoteleostei</taxon>
        <taxon>Acanthomorphata</taxon>
        <taxon>Holocentriformes</taxon>
        <taxon>Holocentridae</taxon>
        <taxon>Myripristis</taxon>
    </lineage>
</organism>
<dbReference type="GeneTree" id="ENSGT00960000189691"/>
<evidence type="ECO:0000313" key="1">
    <source>
        <dbReference type="Ensembl" id="ENSMMDP00005004111.1"/>
    </source>
</evidence>
<reference evidence="1" key="2">
    <citation type="submission" date="2025-08" db="UniProtKB">
        <authorList>
            <consortium name="Ensembl"/>
        </authorList>
    </citation>
    <scope>IDENTIFICATION</scope>
</reference>
<proteinExistence type="predicted"/>
<dbReference type="InParanoid" id="A0A667X5A6"/>
<accession>A0A667X5A6</accession>
<reference evidence="1" key="3">
    <citation type="submission" date="2025-09" db="UniProtKB">
        <authorList>
            <consortium name="Ensembl"/>
        </authorList>
    </citation>
    <scope>IDENTIFICATION</scope>
</reference>
<dbReference type="Proteomes" id="UP000472263">
    <property type="component" value="Chromosome 5"/>
</dbReference>
<keyword evidence="2" id="KW-1185">Reference proteome</keyword>
<evidence type="ECO:0000313" key="2">
    <source>
        <dbReference type="Proteomes" id="UP000472263"/>
    </source>
</evidence>
<reference evidence="1" key="1">
    <citation type="submission" date="2019-06" db="EMBL/GenBank/DDBJ databases">
        <authorList>
            <consortium name="Wellcome Sanger Institute Data Sharing"/>
        </authorList>
    </citation>
    <scope>NUCLEOTIDE SEQUENCE [LARGE SCALE GENOMIC DNA]</scope>
</reference>
<dbReference type="AlphaFoldDB" id="A0A667X5A6"/>
<name>A0A667X5A6_9TELE</name>
<sequence>MEQCSTAATPFSTCSALCYFKVQGQPEMVQLSVSSWCSQTRSRYRDVRCFRARQQIIIQQPQTTLTAGQSQGHQVAQTEVYQPVNTDSAVLQQGMITIPTSSLIDTQTVQAGINRNTNNTVQGTVTDALPGMVSELFFFFQSLMPMMIPMMQSQRPGGILKQDNIKFRFNSVWVPNSTPPLR</sequence>
<protein>
    <submittedName>
        <fullName evidence="1">Uncharacterized protein</fullName>
    </submittedName>
</protein>
<dbReference type="Ensembl" id="ENSMMDT00005004225.1">
    <property type="protein sequence ID" value="ENSMMDP00005004111.1"/>
    <property type="gene ID" value="ENSMMDG00005002271.1"/>
</dbReference>